<reference evidence="13" key="1">
    <citation type="submission" date="2018-10" db="EMBL/GenBank/DDBJ databases">
        <title>Transcriptome assembly of Aceria tosichella (Wheat curl mite) Type 2.</title>
        <authorList>
            <person name="Scully E.D."/>
            <person name="Geib S.M."/>
            <person name="Palmer N.A."/>
            <person name="Gupta A.K."/>
            <person name="Sarath G."/>
            <person name="Tatineni S."/>
        </authorList>
    </citation>
    <scope>NUCLEOTIDE SEQUENCE</scope>
    <source>
        <strain evidence="13">LincolnNE</strain>
    </source>
</reference>
<evidence type="ECO:0000256" key="2">
    <source>
        <dbReference type="ARBA" id="ARBA00022692"/>
    </source>
</evidence>
<comment type="subcellular location">
    <subcellularLocation>
        <location evidence="1">Mitochondrion outer membrane</location>
        <topology evidence="1">Single-pass membrane protein</topology>
    </subcellularLocation>
</comment>
<comment type="similarity">
    <text evidence="9">Belongs to the Tom70 family.</text>
</comment>
<evidence type="ECO:0000256" key="3">
    <source>
        <dbReference type="ARBA" id="ARBA00022737"/>
    </source>
</evidence>
<keyword evidence="6 12" id="KW-1133">Transmembrane helix</keyword>
<keyword evidence="5 10" id="KW-0802">TPR repeat</keyword>
<dbReference type="PANTHER" id="PTHR46208:SF1">
    <property type="entry name" value="MITOCHONDRIAL IMPORT RECEPTOR SUBUNIT TOM70"/>
    <property type="match status" value="1"/>
</dbReference>
<evidence type="ECO:0000256" key="9">
    <source>
        <dbReference type="ARBA" id="ARBA00038030"/>
    </source>
</evidence>
<keyword evidence="13" id="KW-0675">Receptor</keyword>
<keyword evidence="4" id="KW-1000">Mitochondrion outer membrane</keyword>
<proteinExistence type="inferred from homology"/>
<dbReference type="GO" id="GO:0030943">
    <property type="term" value="F:mitochondrion targeting sequence binding"/>
    <property type="evidence" value="ECO:0007669"/>
    <property type="project" value="TreeGrafter"/>
</dbReference>
<dbReference type="GO" id="GO:0045039">
    <property type="term" value="P:protein insertion into mitochondrial inner membrane"/>
    <property type="evidence" value="ECO:0007669"/>
    <property type="project" value="TreeGrafter"/>
</dbReference>
<keyword evidence="8 12" id="KW-0472">Membrane</keyword>
<evidence type="ECO:0000256" key="7">
    <source>
        <dbReference type="ARBA" id="ARBA00023128"/>
    </source>
</evidence>
<sequence>MASEQRSSNLTTAALYVGVPVLLGASCYYLYYANKNRHSRDGSNSSDQSKNKSKNKQLTPSEHLAQLKQVGNHNFSRKNYDAAIDSYTRAIDYCKTLAGDCIKPNDLAVFYQNRAACNEALGDLEKVISDCDRAIELNENYVKAYVRRAKAYEKLGKYDKAMVDAYSANLLDKFQNQSNMILAENIVKASSKMKAANAMKNHKFSWPANQTIKSYFTAFTHDPIKEKLGNTINVTPEQLQTLLDEANKPENENNAFSMLVRGSCLSLMGDMKSAQETFDQLLALSDEQCPPRYKSNALIKKAAVVISEPPIDGSTTSIYGDLEAVNELLEQAIKIDPENPDIYLHKSQALALSDKLVEAIEALNKAIALKEDFQSAIAQRFYIEFKLQTSDPLASLDKLSGLLDQFKEAVKANPNSADLHQMYAQVLSELNYFEQADQVLLDMSKIDPTDANVYVTRALLQFHMKNDPDDIANMMQQALKIDPKILFAYEILGSIETQRGKLDEAIRLFETALQYARNEGEFTRCYSLLDSAISQKAAAELIGTQA</sequence>
<protein>
    <submittedName>
        <fullName evidence="13">Mitochondrial import receptor subunit TOM70</fullName>
    </submittedName>
</protein>
<evidence type="ECO:0000256" key="12">
    <source>
        <dbReference type="SAM" id="Phobius"/>
    </source>
</evidence>
<dbReference type="PROSITE" id="PS50005">
    <property type="entry name" value="TPR"/>
    <property type="match status" value="1"/>
</dbReference>
<evidence type="ECO:0000256" key="10">
    <source>
        <dbReference type="PROSITE-ProRule" id="PRU00339"/>
    </source>
</evidence>
<dbReference type="InterPro" id="IPR011990">
    <property type="entry name" value="TPR-like_helical_dom_sf"/>
</dbReference>
<evidence type="ECO:0000256" key="8">
    <source>
        <dbReference type="ARBA" id="ARBA00023136"/>
    </source>
</evidence>
<keyword evidence="3" id="KW-0677">Repeat</keyword>
<organism evidence="13">
    <name type="scientific">Aceria tosichella</name>
    <name type="common">wheat curl mite</name>
    <dbReference type="NCBI Taxonomy" id="561515"/>
    <lineage>
        <taxon>Eukaryota</taxon>
        <taxon>Metazoa</taxon>
        <taxon>Ecdysozoa</taxon>
        <taxon>Arthropoda</taxon>
        <taxon>Chelicerata</taxon>
        <taxon>Arachnida</taxon>
        <taxon>Acari</taxon>
        <taxon>Acariformes</taxon>
        <taxon>Trombidiformes</taxon>
        <taxon>Prostigmata</taxon>
        <taxon>Eupodina</taxon>
        <taxon>Eriophyoidea</taxon>
        <taxon>Eriophyidae</taxon>
        <taxon>Eriophyinae</taxon>
        <taxon>Aceriini</taxon>
        <taxon>Aceria</taxon>
    </lineage>
</organism>
<name>A0A6G1SFC1_9ACAR</name>
<feature type="transmembrane region" description="Helical" evidence="12">
    <location>
        <begin position="12"/>
        <end position="31"/>
    </location>
</feature>
<evidence type="ECO:0000256" key="4">
    <source>
        <dbReference type="ARBA" id="ARBA00022787"/>
    </source>
</evidence>
<dbReference type="GO" id="GO:0008320">
    <property type="term" value="F:protein transmembrane transporter activity"/>
    <property type="evidence" value="ECO:0007669"/>
    <property type="project" value="TreeGrafter"/>
</dbReference>
<dbReference type="SUPFAM" id="SSF48452">
    <property type="entry name" value="TPR-like"/>
    <property type="match status" value="2"/>
</dbReference>
<dbReference type="GO" id="GO:0005741">
    <property type="term" value="C:mitochondrial outer membrane"/>
    <property type="evidence" value="ECO:0007669"/>
    <property type="project" value="UniProtKB-SubCell"/>
</dbReference>
<dbReference type="EMBL" id="GGYP01004404">
    <property type="protein sequence ID" value="MDE49175.1"/>
    <property type="molecule type" value="Transcribed_RNA"/>
</dbReference>
<gene>
    <name evidence="13" type="primary">TOMM70A</name>
    <name evidence="13" type="ORF">g.16192</name>
</gene>
<keyword evidence="7" id="KW-0496">Mitochondrion</keyword>
<feature type="repeat" description="TPR" evidence="10">
    <location>
        <begin position="486"/>
        <end position="519"/>
    </location>
</feature>
<keyword evidence="2 12" id="KW-0812">Transmembrane</keyword>
<feature type="region of interest" description="Disordered" evidence="11">
    <location>
        <begin position="38"/>
        <end position="59"/>
    </location>
</feature>
<dbReference type="GO" id="GO:0030150">
    <property type="term" value="P:protein import into mitochondrial matrix"/>
    <property type="evidence" value="ECO:0007669"/>
    <property type="project" value="TreeGrafter"/>
</dbReference>
<dbReference type="PANTHER" id="PTHR46208">
    <property type="entry name" value="MITOCHONDRIAL IMPORT RECEPTOR SUBUNIT TOM70"/>
    <property type="match status" value="1"/>
</dbReference>
<dbReference type="Pfam" id="PF13431">
    <property type="entry name" value="TPR_17"/>
    <property type="match status" value="1"/>
</dbReference>
<evidence type="ECO:0000256" key="5">
    <source>
        <dbReference type="ARBA" id="ARBA00022803"/>
    </source>
</evidence>
<evidence type="ECO:0000256" key="1">
    <source>
        <dbReference type="ARBA" id="ARBA00004572"/>
    </source>
</evidence>
<dbReference type="Pfam" id="PF14559">
    <property type="entry name" value="TPR_19"/>
    <property type="match status" value="1"/>
</dbReference>
<evidence type="ECO:0000313" key="13">
    <source>
        <dbReference type="EMBL" id="MDE49175.1"/>
    </source>
</evidence>
<dbReference type="Gene3D" id="1.25.40.10">
    <property type="entry name" value="Tetratricopeptide repeat domain"/>
    <property type="match status" value="2"/>
</dbReference>
<accession>A0A6G1SFC1</accession>
<dbReference type="AlphaFoldDB" id="A0A6G1SFC1"/>
<dbReference type="InterPro" id="IPR019734">
    <property type="entry name" value="TPR_rpt"/>
</dbReference>
<dbReference type="PROSITE" id="PS51257">
    <property type="entry name" value="PROKAR_LIPOPROTEIN"/>
    <property type="match status" value="1"/>
</dbReference>
<evidence type="ECO:0000256" key="6">
    <source>
        <dbReference type="ARBA" id="ARBA00022989"/>
    </source>
</evidence>
<dbReference type="SMART" id="SM00028">
    <property type="entry name" value="TPR"/>
    <property type="match status" value="6"/>
</dbReference>
<evidence type="ECO:0000256" key="11">
    <source>
        <dbReference type="SAM" id="MobiDB-lite"/>
    </source>
</evidence>